<protein>
    <submittedName>
        <fullName evidence="2">Uncharacterized protein</fullName>
    </submittedName>
</protein>
<dbReference type="AlphaFoldDB" id="A0AA39NQX2"/>
<dbReference type="GeneID" id="85352670"/>
<evidence type="ECO:0000313" key="2">
    <source>
        <dbReference type="EMBL" id="KAK0470207.1"/>
    </source>
</evidence>
<dbReference type="RefSeq" id="XP_060340000.1">
    <property type="nucleotide sequence ID" value="XM_060469122.1"/>
</dbReference>
<feature type="compositionally biased region" description="Polar residues" evidence="1">
    <location>
        <begin position="1"/>
        <end position="16"/>
    </location>
</feature>
<reference evidence="2" key="1">
    <citation type="submission" date="2023-06" db="EMBL/GenBank/DDBJ databases">
        <authorList>
            <consortium name="Lawrence Berkeley National Laboratory"/>
            <person name="Ahrendt S."/>
            <person name="Sahu N."/>
            <person name="Indic B."/>
            <person name="Wong-Bajracharya J."/>
            <person name="Merenyi Z."/>
            <person name="Ke H.-M."/>
            <person name="Monk M."/>
            <person name="Kocsube S."/>
            <person name="Drula E."/>
            <person name="Lipzen A."/>
            <person name="Balint B."/>
            <person name="Henrissat B."/>
            <person name="Andreopoulos B."/>
            <person name="Martin F.M."/>
            <person name="Harder C.B."/>
            <person name="Rigling D."/>
            <person name="Ford K.L."/>
            <person name="Foster G.D."/>
            <person name="Pangilinan J."/>
            <person name="Papanicolaou A."/>
            <person name="Barry K."/>
            <person name="LaButti K."/>
            <person name="Viragh M."/>
            <person name="Koriabine M."/>
            <person name="Yan M."/>
            <person name="Riley R."/>
            <person name="Champramary S."/>
            <person name="Plett K.L."/>
            <person name="Tsai I.J."/>
            <person name="Slot J."/>
            <person name="Sipos G."/>
            <person name="Plett J."/>
            <person name="Nagy L.G."/>
            <person name="Grigoriev I.V."/>
        </authorList>
    </citation>
    <scope>NUCLEOTIDE SEQUENCE</scope>
    <source>
        <strain evidence="2">CCBAS 213</strain>
    </source>
</reference>
<proteinExistence type="predicted"/>
<name>A0AA39NQX2_ARMTA</name>
<sequence>MNPQSDTSLPSDSAQACRSPPSQKTTTSSHSKTWKGKMAAGAKKIGLPFRKKAPDETASLQTMETILESSYMYEKPEGSTLMSLEEEFLLTKAMKYASQVQHQKPLKESGYDQMLGTMWEEAAAAQIVQTPEVTGQQMSIASSPGESPSWREAAQQQKERRVLFTDINEEDTVLWWFTGAQSLTGTTNISNPVETELDQANHDLEPFLNPKPTFYVKPPFISQRELQWWVYDREDFKQIFEEYRRYGSTEIPISYDTNPFFTQPTISTDWTCGLEPRYKSTGSPVWEHMQTTHPSLMTPMKKVTSSSRDPVGDPTDEELYRMNWDQFWWHMHAKLPYETYWSTTPQGLAYQKAEPGSQLERDILLQETKYIAINYWNILHPDQQLLQGGHYEIPSTEDLESEFSNLGILQTTTITRPAWEALQQPLSLAQGAGQHPLHLEVEVEDQAEAEAVMNL</sequence>
<gene>
    <name evidence="2" type="ORF">EV420DRAFT_1473288</name>
</gene>
<evidence type="ECO:0000256" key="1">
    <source>
        <dbReference type="SAM" id="MobiDB-lite"/>
    </source>
</evidence>
<dbReference type="Proteomes" id="UP001175211">
    <property type="component" value="Unassembled WGS sequence"/>
</dbReference>
<feature type="region of interest" description="Disordered" evidence="1">
    <location>
        <begin position="1"/>
        <end position="38"/>
    </location>
</feature>
<accession>A0AA39NQX2</accession>
<evidence type="ECO:0000313" key="3">
    <source>
        <dbReference type="Proteomes" id="UP001175211"/>
    </source>
</evidence>
<dbReference type="EMBL" id="JAUEPS010000001">
    <property type="protein sequence ID" value="KAK0470207.1"/>
    <property type="molecule type" value="Genomic_DNA"/>
</dbReference>
<feature type="compositionally biased region" description="Low complexity" evidence="1">
    <location>
        <begin position="22"/>
        <end position="38"/>
    </location>
</feature>
<keyword evidence="3" id="KW-1185">Reference proteome</keyword>
<comment type="caution">
    <text evidence="2">The sequence shown here is derived from an EMBL/GenBank/DDBJ whole genome shotgun (WGS) entry which is preliminary data.</text>
</comment>
<organism evidence="2 3">
    <name type="scientific">Armillaria tabescens</name>
    <name type="common">Ringless honey mushroom</name>
    <name type="synonym">Agaricus tabescens</name>
    <dbReference type="NCBI Taxonomy" id="1929756"/>
    <lineage>
        <taxon>Eukaryota</taxon>
        <taxon>Fungi</taxon>
        <taxon>Dikarya</taxon>
        <taxon>Basidiomycota</taxon>
        <taxon>Agaricomycotina</taxon>
        <taxon>Agaricomycetes</taxon>
        <taxon>Agaricomycetidae</taxon>
        <taxon>Agaricales</taxon>
        <taxon>Marasmiineae</taxon>
        <taxon>Physalacriaceae</taxon>
        <taxon>Desarmillaria</taxon>
    </lineage>
</organism>